<dbReference type="SUPFAM" id="SSF46689">
    <property type="entry name" value="Homeodomain-like"/>
    <property type="match status" value="1"/>
</dbReference>
<evidence type="ECO:0000256" key="1">
    <source>
        <dbReference type="ARBA" id="ARBA00023015"/>
    </source>
</evidence>
<dbReference type="Proteomes" id="UP001620597">
    <property type="component" value="Unassembled WGS sequence"/>
</dbReference>
<dbReference type="Pfam" id="PF14525">
    <property type="entry name" value="AraC_binding_2"/>
    <property type="match status" value="1"/>
</dbReference>
<dbReference type="RefSeq" id="WP_416205608.1">
    <property type="nucleotide sequence ID" value="NZ_JBBKTX010000008.1"/>
</dbReference>
<dbReference type="InterPro" id="IPR020449">
    <property type="entry name" value="Tscrpt_reg_AraC-type_HTH"/>
</dbReference>
<evidence type="ECO:0000256" key="2">
    <source>
        <dbReference type="ARBA" id="ARBA00023125"/>
    </source>
</evidence>
<gene>
    <name evidence="5" type="ORF">WG929_07875</name>
</gene>
<dbReference type="PANTHER" id="PTHR46796:SF6">
    <property type="entry name" value="ARAC SUBFAMILY"/>
    <property type="match status" value="1"/>
</dbReference>
<evidence type="ECO:0000313" key="6">
    <source>
        <dbReference type="Proteomes" id="UP001620597"/>
    </source>
</evidence>
<name>A0ABW8NHC7_9GAMM</name>
<comment type="caution">
    <text evidence="5">The sequence shown here is derived from an EMBL/GenBank/DDBJ whole genome shotgun (WGS) entry which is preliminary data.</text>
</comment>
<keyword evidence="6" id="KW-1185">Reference proteome</keyword>
<dbReference type="PANTHER" id="PTHR46796">
    <property type="entry name" value="HTH-TYPE TRANSCRIPTIONAL ACTIVATOR RHAS-RELATED"/>
    <property type="match status" value="1"/>
</dbReference>
<keyword evidence="2" id="KW-0238">DNA-binding</keyword>
<evidence type="ECO:0000313" key="5">
    <source>
        <dbReference type="EMBL" id="MFK4752325.1"/>
    </source>
</evidence>
<dbReference type="InterPro" id="IPR050204">
    <property type="entry name" value="AraC_XylS_family_regulators"/>
</dbReference>
<accession>A0ABW8NHC7</accession>
<evidence type="ECO:0000259" key="4">
    <source>
        <dbReference type="PROSITE" id="PS01124"/>
    </source>
</evidence>
<dbReference type="PROSITE" id="PS01124">
    <property type="entry name" value="HTH_ARAC_FAMILY_2"/>
    <property type="match status" value="1"/>
</dbReference>
<reference evidence="5 6" key="1">
    <citation type="submission" date="2024-03" db="EMBL/GenBank/DDBJ databases">
        <title>High-quality draft genome sequence of Oceanobacter sp. wDCs-4.</title>
        <authorList>
            <person name="Dong C."/>
        </authorList>
    </citation>
    <scope>NUCLEOTIDE SEQUENCE [LARGE SCALE GENOMIC DNA]</scope>
    <source>
        <strain evidence="6">wDCs-4</strain>
    </source>
</reference>
<dbReference type="InterPro" id="IPR035418">
    <property type="entry name" value="AraC-bd_2"/>
</dbReference>
<protein>
    <submittedName>
        <fullName evidence="5">Helix-turn-helix domain-containing protein</fullName>
    </submittedName>
</protein>
<dbReference type="InterPro" id="IPR009057">
    <property type="entry name" value="Homeodomain-like_sf"/>
</dbReference>
<feature type="domain" description="HTH araC/xylS-type" evidence="4">
    <location>
        <begin position="213"/>
        <end position="312"/>
    </location>
</feature>
<evidence type="ECO:0000256" key="3">
    <source>
        <dbReference type="ARBA" id="ARBA00023163"/>
    </source>
</evidence>
<dbReference type="EMBL" id="JBBKTX010000008">
    <property type="protein sequence ID" value="MFK4752325.1"/>
    <property type="molecule type" value="Genomic_DNA"/>
</dbReference>
<sequence>MALTRSLCISTSQVPAAIKRQFWEEHVRQHVIKVDCPTESKNGIEATLEQTECGLITINRIQANSHAVQRSRTEIQADPRQSVFLCLMLAGHGYSWQGTRCANHVPGDIVLYDTTRPYGQGFPHDMEMLVVDIPRQVLEQQLGHWQPTDLVRLDRHARVGVYSSENLYQLLTRPWHYNHQGMSISEQVLDNLASLIKTQQVPACSRSRHALLQRSQSYIDGHLEADYLTIEHISDMMKASPRQLSRAFELAGVTLNRYIWNQRLERCRVDILAQPNTSLTDIAFTWGFNHSAHFSRSYKKYFGETPTETRKLDR</sequence>
<dbReference type="PRINTS" id="PR00032">
    <property type="entry name" value="HTHARAC"/>
</dbReference>
<dbReference type="SMART" id="SM00342">
    <property type="entry name" value="HTH_ARAC"/>
    <property type="match status" value="1"/>
</dbReference>
<keyword evidence="1" id="KW-0805">Transcription regulation</keyword>
<dbReference type="Gene3D" id="1.10.10.60">
    <property type="entry name" value="Homeodomain-like"/>
    <property type="match status" value="1"/>
</dbReference>
<dbReference type="Pfam" id="PF12833">
    <property type="entry name" value="HTH_18"/>
    <property type="match status" value="1"/>
</dbReference>
<keyword evidence="3" id="KW-0804">Transcription</keyword>
<proteinExistence type="predicted"/>
<organism evidence="5 6">
    <name type="scientific">Oceanobacter antarcticus</name>
    <dbReference type="NCBI Taxonomy" id="3133425"/>
    <lineage>
        <taxon>Bacteria</taxon>
        <taxon>Pseudomonadati</taxon>
        <taxon>Pseudomonadota</taxon>
        <taxon>Gammaproteobacteria</taxon>
        <taxon>Oceanospirillales</taxon>
        <taxon>Oceanospirillaceae</taxon>
        <taxon>Oceanobacter</taxon>
    </lineage>
</organism>
<dbReference type="InterPro" id="IPR018060">
    <property type="entry name" value="HTH_AraC"/>
</dbReference>